<evidence type="ECO:0000256" key="8">
    <source>
        <dbReference type="ARBA" id="ARBA00022676"/>
    </source>
</evidence>
<name>A0ABP8NQ19_9BACT</name>
<keyword evidence="14" id="KW-0511">Multifunctional enzyme</keyword>
<evidence type="ECO:0000256" key="7">
    <source>
        <dbReference type="ARBA" id="ARBA00022670"/>
    </source>
</evidence>
<evidence type="ECO:0000259" key="21">
    <source>
        <dbReference type="Pfam" id="PF00912"/>
    </source>
</evidence>
<keyword evidence="13 19" id="KW-0472">Membrane</keyword>
<proteinExistence type="inferred from homology"/>
<feature type="transmembrane region" description="Helical" evidence="19">
    <location>
        <begin position="26"/>
        <end position="44"/>
    </location>
</feature>
<gene>
    <name evidence="22" type="ORF">GCM10023093_28990</name>
</gene>
<dbReference type="InterPro" id="IPR012338">
    <property type="entry name" value="Beta-lactam/transpept-like"/>
</dbReference>
<evidence type="ECO:0000256" key="1">
    <source>
        <dbReference type="ARBA" id="ARBA00004236"/>
    </source>
</evidence>
<comment type="similarity">
    <text evidence="3">In the C-terminal section; belongs to the transpeptidase family.</text>
</comment>
<feature type="domain" description="Penicillin-binding protein transpeptidase" evidence="20">
    <location>
        <begin position="431"/>
        <end position="667"/>
    </location>
</feature>
<sequence length="760" mass="85850">MHTLKTHPQNTKNITADKTRRRIRRLWFGFVFLLLSFILLVIGIENGLVGYMPSLAELENPQNAISSEVLAADGTILGRYYVLDRSNSKFHEISPNIINALLATEDARFYEHAGIDPVATIAIPFYVLMNKKRGSSTITQQLAKNLFPREKKSMLTLPFMKLKEWVLAVKLERNLTKREIITLYLNTVPFADNVYGIKNASLTFYNKTPDKVSVDEAAVLVGMLKGNTYYNPRTRPKRARERRNVVMEQMVKYSYLNSDEFERLKAKETPLDYHKIDYHDGIAPYFRQVVEQYVKDACKDLKKPDGTPYDIYKDGLKIYTTIDMRMQRYGEEAIEQHLTELQKQFLAQPGYVDGAVWKKKGSVQNILTAAIKASDRFQALRQDMTEEDAMAEMRKPIKMRVFAWNKGRSKDTVMSPIDSIKYMKLFLQSGFLAMDPFTGEVKAWVGGIDHKFFMYDHVNINTKRQVGSTIKPLLYSFAIDNGFSPCGIVSTAPQEFPDFLDHPYDAGGSDEGDIPMKTALAKSINNAALYILKQVRIDPFVDFAQKCGISSRLDPVPAIALGAADISLFEMLGAYSMFPNGGMHTEPFFLTKIEDKNGMLVKSFAAKQKELINPNTAFKMVKMMRGVVNAGTGGRLRYRYGIHNDVAGKTGTTNNQADAWFIAYTPQLLAGVWVGCDDRVFRFRSERLGQGAAAALPIWAYFMKRVYADPKTGIDPAKTFQQPQGFDDCEAEPGFYDGAAKPPGEDEIETVRPDPNSDDE</sequence>
<evidence type="ECO:0000259" key="20">
    <source>
        <dbReference type="Pfam" id="PF00905"/>
    </source>
</evidence>
<keyword evidence="12" id="KW-0573">Peptidoglycan synthesis</keyword>
<keyword evidence="8" id="KW-0328">Glycosyltransferase</keyword>
<keyword evidence="19" id="KW-0812">Transmembrane</keyword>
<feature type="domain" description="Glycosyl transferase family 51" evidence="21">
    <location>
        <begin position="77"/>
        <end position="250"/>
    </location>
</feature>
<keyword evidence="11" id="KW-0133">Cell shape</keyword>
<dbReference type="EMBL" id="BAABFA010000023">
    <property type="protein sequence ID" value="GAA4469461.1"/>
    <property type="molecule type" value="Genomic_DNA"/>
</dbReference>
<evidence type="ECO:0000256" key="9">
    <source>
        <dbReference type="ARBA" id="ARBA00022679"/>
    </source>
</evidence>
<comment type="catalytic activity">
    <reaction evidence="17">
        <text>[GlcNAc-(1-&gt;4)-Mur2Ac(oyl-L-Ala-gamma-D-Glu-L-Lys-D-Ala-D-Ala)](n)-di-trans,octa-cis-undecaprenyl diphosphate + beta-D-GlcNAc-(1-&gt;4)-Mur2Ac(oyl-L-Ala-gamma-D-Glu-L-Lys-D-Ala-D-Ala)-di-trans,octa-cis-undecaprenyl diphosphate = [GlcNAc-(1-&gt;4)-Mur2Ac(oyl-L-Ala-gamma-D-Glu-L-Lys-D-Ala-D-Ala)](n+1)-di-trans,octa-cis-undecaprenyl diphosphate + di-trans,octa-cis-undecaprenyl diphosphate + H(+)</text>
        <dbReference type="Rhea" id="RHEA:23708"/>
        <dbReference type="Rhea" id="RHEA-COMP:9602"/>
        <dbReference type="Rhea" id="RHEA-COMP:9603"/>
        <dbReference type="ChEBI" id="CHEBI:15378"/>
        <dbReference type="ChEBI" id="CHEBI:58405"/>
        <dbReference type="ChEBI" id="CHEBI:60033"/>
        <dbReference type="ChEBI" id="CHEBI:78435"/>
        <dbReference type="EC" id="2.4.99.28"/>
    </reaction>
</comment>
<evidence type="ECO:0000256" key="2">
    <source>
        <dbReference type="ARBA" id="ARBA00004752"/>
    </source>
</evidence>
<comment type="catalytic activity">
    <reaction evidence="16">
        <text>Preferential cleavage: (Ac)2-L-Lys-D-Ala-|-D-Ala. Also transpeptidation of peptidyl-alanyl moieties that are N-acyl substituents of D-alanine.</text>
        <dbReference type="EC" id="3.4.16.4"/>
    </reaction>
</comment>
<dbReference type="InterPro" id="IPR050396">
    <property type="entry name" value="Glycosyltr_51/Transpeptidase"/>
</dbReference>
<dbReference type="SUPFAM" id="SSF56601">
    <property type="entry name" value="beta-lactamase/transpeptidase-like"/>
    <property type="match status" value="1"/>
</dbReference>
<evidence type="ECO:0000256" key="18">
    <source>
        <dbReference type="SAM" id="MobiDB-lite"/>
    </source>
</evidence>
<evidence type="ECO:0000313" key="23">
    <source>
        <dbReference type="Proteomes" id="UP001500067"/>
    </source>
</evidence>
<keyword evidence="6" id="KW-0121">Carboxypeptidase</keyword>
<evidence type="ECO:0000256" key="19">
    <source>
        <dbReference type="SAM" id="Phobius"/>
    </source>
</evidence>
<evidence type="ECO:0000256" key="17">
    <source>
        <dbReference type="ARBA" id="ARBA00049902"/>
    </source>
</evidence>
<evidence type="ECO:0000256" key="3">
    <source>
        <dbReference type="ARBA" id="ARBA00007090"/>
    </source>
</evidence>
<keyword evidence="15" id="KW-0961">Cell wall biogenesis/degradation</keyword>
<dbReference type="PANTHER" id="PTHR32282">
    <property type="entry name" value="BINDING PROTEIN TRANSPEPTIDASE, PUTATIVE-RELATED"/>
    <property type="match status" value="1"/>
</dbReference>
<evidence type="ECO:0000256" key="5">
    <source>
        <dbReference type="ARBA" id="ARBA00022475"/>
    </source>
</evidence>
<dbReference type="Pfam" id="PF00905">
    <property type="entry name" value="Transpeptidase"/>
    <property type="match status" value="1"/>
</dbReference>
<comment type="caution">
    <text evidence="22">The sequence shown here is derived from an EMBL/GenBank/DDBJ whole genome shotgun (WGS) entry which is preliminary data.</text>
</comment>
<organism evidence="22 23">
    <name type="scientific">Nemorincola caseinilytica</name>
    <dbReference type="NCBI Taxonomy" id="2054315"/>
    <lineage>
        <taxon>Bacteria</taxon>
        <taxon>Pseudomonadati</taxon>
        <taxon>Bacteroidota</taxon>
        <taxon>Chitinophagia</taxon>
        <taxon>Chitinophagales</taxon>
        <taxon>Chitinophagaceae</taxon>
        <taxon>Nemorincola</taxon>
    </lineage>
</organism>
<dbReference type="Gene3D" id="3.40.710.10">
    <property type="entry name" value="DD-peptidase/beta-lactamase superfamily"/>
    <property type="match status" value="2"/>
</dbReference>
<accession>A0ABP8NQ19</accession>
<evidence type="ECO:0000256" key="4">
    <source>
        <dbReference type="ARBA" id="ARBA00007739"/>
    </source>
</evidence>
<dbReference type="InterPro" id="IPR023346">
    <property type="entry name" value="Lysozyme-like_dom_sf"/>
</dbReference>
<feature type="region of interest" description="Disordered" evidence="18">
    <location>
        <begin position="716"/>
        <end position="760"/>
    </location>
</feature>
<keyword evidence="7" id="KW-0645">Protease</keyword>
<evidence type="ECO:0000256" key="10">
    <source>
        <dbReference type="ARBA" id="ARBA00022801"/>
    </source>
</evidence>
<keyword evidence="5" id="KW-1003">Cell membrane</keyword>
<reference evidence="23" key="1">
    <citation type="journal article" date="2019" name="Int. J. Syst. Evol. Microbiol.">
        <title>The Global Catalogue of Microorganisms (GCM) 10K type strain sequencing project: providing services to taxonomists for standard genome sequencing and annotation.</title>
        <authorList>
            <consortium name="The Broad Institute Genomics Platform"/>
            <consortium name="The Broad Institute Genome Sequencing Center for Infectious Disease"/>
            <person name="Wu L."/>
            <person name="Ma J."/>
        </authorList>
    </citation>
    <scope>NUCLEOTIDE SEQUENCE [LARGE SCALE GENOMIC DNA]</scope>
    <source>
        <strain evidence="23">JCM 32105</strain>
    </source>
</reference>
<evidence type="ECO:0000256" key="14">
    <source>
        <dbReference type="ARBA" id="ARBA00023268"/>
    </source>
</evidence>
<dbReference type="Gene3D" id="1.10.3810.10">
    <property type="entry name" value="Biosynthetic peptidoglycan transglycosylase-like"/>
    <property type="match status" value="1"/>
</dbReference>
<evidence type="ECO:0000256" key="15">
    <source>
        <dbReference type="ARBA" id="ARBA00023316"/>
    </source>
</evidence>
<dbReference type="Proteomes" id="UP001500067">
    <property type="component" value="Unassembled WGS sequence"/>
</dbReference>
<dbReference type="PANTHER" id="PTHR32282:SF11">
    <property type="entry name" value="PENICILLIN-BINDING PROTEIN 1B"/>
    <property type="match status" value="1"/>
</dbReference>
<evidence type="ECO:0000256" key="13">
    <source>
        <dbReference type="ARBA" id="ARBA00023136"/>
    </source>
</evidence>
<dbReference type="InterPro" id="IPR001460">
    <property type="entry name" value="PCN-bd_Tpept"/>
</dbReference>
<keyword evidence="9" id="KW-0808">Transferase</keyword>
<dbReference type="Pfam" id="PF00912">
    <property type="entry name" value="Transgly"/>
    <property type="match status" value="1"/>
</dbReference>
<keyword evidence="10" id="KW-0378">Hydrolase</keyword>
<evidence type="ECO:0000256" key="12">
    <source>
        <dbReference type="ARBA" id="ARBA00022984"/>
    </source>
</evidence>
<protein>
    <submittedName>
        <fullName evidence="22">Transglycosylase domain-containing protein</fullName>
    </submittedName>
</protein>
<evidence type="ECO:0000256" key="6">
    <source>
        <dbReference type="ARBA" id="ARBA00022645"/>
    </source>
</evidence>
<dbReference type="SUPFAM" id="SSF53955">
    <property type="entry name" value="Lysozyme-like"/>
    <property type="match status" value="1"/>
</dbReference>
<evidence type="ECO:0000256" key="16">
    <source>
        <dbReference type="ARBA" id="ARBA00034000"/>
    </source>
</evidence>
<comment type="similarity">
    <text evidence="4">In the N-terminal section; belongs to the glycosyltransferase 51 family.</text>
</comment>
<dbReference type="InterPro" id="IPR036950">
    <property type="entry name" value="PBP_transglycosylase"/>
</dbReference>
<keyword evidence="23" id="KW-1185">Reference proteome</keyword>
<comment type="subcellular location">
    <subcellularLocation>
        <location evidence="1">Cell membrane</location>
    </subcellularLocation>
</comment>
<keyword evidence="19" id="KW-1133">Transmembrane helix</keyword>
<comment type="pathway">
    <text evidence="2">Cell wall biogenesis; peptidoglycan biosynthesis.</text>
</comment>
<dbReference type="InterPro" id="IPR001264">
    <property type="entry name" value="Glyco_trans_51"/>
</dbReference>
<evidence type="ECO:0000313" key="22">
    <source>
        <dbReference type="EMBL" id="GAA4469461.1"/>
    </source>
</evidence>
<evidence type="ECO:0000256" key="11">
    <source>
        <dbReference type="ARBA" id="ARBA00022960"/>
    </source>
</evidence>